<organism evidence="1 2">
    <name type="scientific">Microscilla marina ATCC 23134</name>
    <dbReference type="NCBI Taxonomy" id="313606"/>
    <lineage>
        <taxon>Bacteria</taxon>
        <taxon>Pseudomonadati</taxon>
        <taxon>Bacteroidota</taxon>
        <taxon>Cytophagia</taxon>
        <taxon>Cytophagales</taxon>
        <taxon>Microscillaceae</taxon>
        <taxon>Microscilla</taxon>
    </lineage>
</organism>
<dbReference type="Proteomes" id="UP000004095">
    <property type="component" value="Unassembled WGS sequence"/>
</dbReference>
<evidence type="ECO:0000313" key="1">
    <source>
        <dbReference type="EMBL" id="EAY27074.1"/>
    </source>
</evidence>
<proteinExistence type="predicted"/>
<reference evidence="1 2" key="1">
    <citation type="submission" date="2007-01" db="EMBL/GenBank/DDBJ databases">
        <authorList>
            <person name="Haygood M."/>
            <person name="Podell S."/>
            <person name="Anderson C."/>
            <person name="Hopkinson B."/>
            <person name="Roe K."/>
            <person name="Barbeau K."/>
            <person name="Gaasterland T."/>
            <person name="Ferriera S."/>
            <person name="Johnson J."/>
            <person name="Kravitz S."/>
            <person name="Beeson K."/>
            <person name="Sutton G."/>
            <person name="Rogers Y.-H."/>
            <person name="Friedman R."/>
            <person name="Frazier M."/>
            <person name="Venter J.C."/>
        </authorList>
    </citation>
    <scope>NUCLEOTIDE SEQUENCE [LARGE SCALE GENOMIC DNA]</scope>
    <source>
        <strain evidence="1 2">ATCC 23134</strain>
    </source>
</reference>
<gene>
    <name evidence="1" type="ORF">M23134_04762</name>
</gene>
<sequence length="39" mass="4499">MLSFYFIFLNKKTTSSKATLPETGRLCPVTILVLWTLHK</sequence>
<accession>A1ZRI4</accession>
<dbReference type="AlphaFoldDB" id="A1ZRI4"/>
<evidence type="ECO:0000313" key="2">
    <source>
        <dbReference type="Proteomes" id="UP000004095"/>
    </source>
</evidence>
<name>A1ZRI4_MICM2</name>
<keyword evidence="2" id="KW-1185">Reference proteome</keyword>
<protein>
    <submittedName>
        <fullName evidence="1">Uncharacterized protein</fullName>
    </submittedName>
</protein>
<dbReference type="EMBL" id="AAWS01000027">
    <property type="protein sequence ID" value="EAY27074.1"/>
    <property type="molecule type" value="Genomic_DNA"/>
</dbReference>
<comment type="caution">
    <text evidence="1">The sequence shown here is derived from an EMBL/GenBank/DDBJ whole genome shotgun (WGS) entry which is preliminary data.</text>
</comment>